<accession>A0ABV2HLJ1</accession>
<evidence type="ECO:0000313" key="1">
    <source>
        <dbReference type="EMBL" id="MET3591432.1"/>
    </source>
</evidence>
<proteinExistence type="predicted"/>
<reference evidence="1 2" key="1">
    <citation type="submission" date="2024-06" db="EMBL/GenBank/DDBJ databases">
        <title>Genomic Encyclopedia of Type Strains, Phase IV (KMG-IV): sequencing the most valuable type-strain genomes for metagenomic binning, comparative biology and taxonomic classification.</title>
        <authorList>
            <person name="Goeker M."/>
        </authorList>
    </citation>
    <scope>NUCLEOTIDE SEQUENCE [LARGE SCALE GENOMIC DNA]</scope>
    <source>
        <strain evidence="1 2">DSM 29846</strain>
    </source>
</reference>
<gene>
    <name evidence="1" type="ORF">ABID26_000811</name>
</gene>
<protein>
    <submittedName>
        <fullName evidence="1">Uncharacterized protein</fullName>
    </submittedName>
</protein>
<name>A0ABV2HLJ1_9HYPH</name>
<keyword evidence="2" id="KW-1185">Reference proteome</keyword>
<dbReference type="RefSeq" id="WP_126101515.1">
    <property type="nucleotide sequence ID" value="NZ_JBEPLM010000001.1"/>
</dbReference>
<dbReference type="Proteomes" id="UP001549036">
    <property type="component" value="Unassembled WGS sequence"/>
</dbReference>
<comment type="caution">
    <text evidence="1">The sequence shown here is derived from an EMBL/GenBank/DDBJ whole genome shotgun (WGS) entry which is preliminary data.</text>
</comment>
<sequence length="60" mass="6577">MHKNKDLMHVAQEVRSGSGATTCIKTKRLKARRLNPFQRGALQVKLADTARAACGRKGLS</sequence>
<organism evidence="1 2">
    <name type="scientific">Mesorhizobium shonense</name>
    <dbReference type="NCBI Taxonomy" id="1209948"/>
    <lineage>
        <taxon>Bacteria</taxon>
        <taxon>Pseudomonadati</taxon>
        <taxon>Pseudomonadota</taxon>
        <taxon>Alphaproteobacteria</taxon>
        <taxon>Hyphomicrobiales</taxon>
        <taxon>Phyllobacteriaceae</taxon>
        <taxon>Mesorhizobium</taxon>
    </lineage>
</organism>
<dbReference type="EMBL" id="JBEPLM010000001">
    <property type="protein sequence ID" value="MET3591432.1"/>
    <property type="molecule type" value="Genomic_DNA"/>
</dbReference>
<evidence type="ECO:0000313" key="2">
    <source>
        <dbReference type="Proteomes" id="UP001549036"/>
    </source>
</evidence>